<reference evidence="1" key="1">
    <citation type="submission" date="2020-09" db="EMBL/GenBank/DDBJ databases">
        <title>Streptomyces canutascabiei sp. nov., which causes potato common scab and is distributed across the world.</title>
        <authorList>
            <person name="Nguyen H.P."/>
            <person name="Weisberg A.J."/>
            <person name="Chang J.H."/>
            <person name="Clarke C.R."/>
        </authorList>
    </citation>
    <scope>NUCLEOTIDE SEQUENCE</scope>
    <source>
        <strain evidence="1">ID-01-6.2a</strain>
    </source>
</reference>
<name>A0A927KYG1_9ACTN</name>
<organism evidence="1 2">
    <name type="scientific">Streptomyces caniscabiei</name>
    <dbReference type="NCBI Taxonomy" id="2746961"/>
    <lineage>
        <taxon>Bacteria</taxon>
        <taxon>Bacillati</taxon>
        <taxon>Actinomycetota</taxon>
        <taxon>Actinomycetes</taxon>
        <taxon>Kitasatosporales</taxon>
        <taxon>Streptomycetaceae</taxon>
        <taxon>Streptomyces</taxon>
    </lineage>
</organism>
<proteinExistence type="predicted"/>
<dbReference type="Proteomes" id="UP000661025">
    <property type="component" value="Unassembled WGS sequence"/>
</dbReference>
<dbReference type="InterPro" id="IPR038563">
    <property type="entry name" value="Endonuclease_7_sf"/>
</dbReference>
<dbReference type="Pfam" id="PF02945">
    <property type="entry name" value="Endonuclease_7"/>
    <property type="match status" value="1"/>
</dbReference>
<comment type="caution">
    <text evidence="1">The sequence shown here is derived from an EMBL/GenBank/DDBJ whole genome shotgun (WGS) entry which is preliminary data.</text>
</comment>
<dbReference type="AlphaFoldDB" id="A0A927KYG1"/>
<sequence length="110" mass="12781">MALAAWHGRCCAVCGFHNLRLVEDHNHDTGLIRGLLCRSCNGKEPHDHGLFRKYRERPPVQILDIHLRYWDPRHGYAQPRDTTPRQLDNHPAYALAARLGERLNSHEENQ</sequence>
<protein>
    <recommendedName>
        <fullName evidence="3">Recombination endonuclease VII</fullName>
    </recommendedName>
</protein>
<gene>
    <name evidence="1" type="ORF">IHE70_01890</name>
</gene>
<dbReference type="Gene3D" id="3.40.1800.10">
    <property type="entry name" value="His-Me finger endonucleases"/>
    <property type="match status" value="1"/>
</dbReference>
<accession>A0A927KYG1</accession>
<dbReference type="InterPro" id="IPR044925">
    <property type="entry name" value="His-Me_finger_sf"/>
</dbReference>
<evidence type="ECO:0000313" key="2">
    <source>
        <dbReference type="Proteomes" id="UP000661025"/>
    </source>
</evidence>
<dbReference type="SUPFAM" id="SSF54060">
    <property type="entry name" value="His-Me finger endonucleases"/>
    <property type="match status" value="1"/>
</dbReference>
<evidence type="ECO:0000313" key="1">
    <source>
        <dbReference type="EMBL" id="MBD9722017.1"/>
    </source>
</evidence>
<dbReference type="EMBL" id="JACYXT010000001">
    <property type="protein sequence ID" value="MBD9722017.1"/>
    <property type="molecule type" value="Genomic_DNA"/>
</dbReference>
<evidence type="ECO:0008006" key="3">
    <source>
        <dbReference type="Google" id="ProtNLM"/>
    </source>
</evidence>
<dbReference type="InterPro" id="IPR004211">
    <property type="entry name" value="Endonuclease_7"/>
</dbReference>